<dbReference type="Pfam" id="PF02872">
    <property type="entry name" value="5_nucleotid_C"/>
    <property type="match status" value="1"/>
</dbReference>
<dbReference type="InterPro" id="IPR008334">
    <property type="entry name" value="5'-Nucleotdase_C"/>
</dbReference>
<feature type="signal peptide" evidence="2">
    <location>
        <begin position="1"/>
        <end position="26"/>
    </location>
</feature>
<dbReference type="AlphaFoldDB" id="A0A4R6RF76"/>
<dbReference type="InterPro" id="IPR004843">
    <property type="entry name" value="Calcineurin-like_PHP"/>
</dbReference>
<gene>
    <name evidence="5" type="ORF">EDD54_1741</name>
</gene>
<name>A0A4R6RF76_9HYPH</name>
<evidence type="ECO:0000313" key="5">
    <source>
        <dbReference type="EMBL" id="TDP84900.1"/>
    </source>
</evidence>
<evidence type="ECO:0000313" key="6">
    <source>
        <dbReference type="Proteomes" id="UP000294547"/>
    </source>
</evidence>
<dbReference type="PANTHER" id="PTHR11575">
    <property type="entry name" value="5'-NUCLEOTIDASE-RELATED"/>
    <property type="match status" value="1"/>
</dbReference>
<feature type="domain" description="5'-Nucleotidase C-terminal" evidence="4">
    <location>
        <begin position="308"/>
        <end position="464"/>
    </location>
</feature>
<keyword evidence="6" id="KW-1185">Reference proteome</keyword>
<feature type="domain" description="Calcineurin-like phosphoesterase" evidence="3">
    <location>
        <begin position="33"/>
        <end position="230"/>
    </location>
</feature>
<dbReference type="PANTHER" id="PTHR11575:SF24">
    <property type="entry name" value="5'-NUCLEOTIDASE"/>
    <property type="match status" value="1"/>
</dbReference>
<keyword evidence="2" id="KW-0547">Nucleotide-binding</keyword>
<keyword evidence="1 2" id="KW-0732">Signal</keyword>
<dbReference type="InterPro" id="IPR029052">
    <property type="entry name" value="Metallo-depent_PP-like"/>
</dbReference>
<evidence type="ECO:0000259" key="3">
    <source>
        <dbReference type="Pfam" id="PF00149"/>
    </source>
</evidence>
<comment type="similarity">
    <text evidence="2">Belongs to the 5'-nucleotidase family.</text>
</comment>
<dbReference type="InterPro" id="IPR006179">
    <property type="entry name" value="5_nucleotidase/apyrase"/>
</dbReference>
<dbReference type="Proteomes" id="UP000294547">
    <property type="component" value="Unassembled WGS sequence"/>
</dbReference>
<comment type="caution">
    <text evidence="5">The sequence shown here is derived from an EMBL/GenBank/DDBJ whole genome shotgun (WGS) entry which is preliminary data.</text>
</comment>
<accession>A0A4R6RF76</accession>
<feature type="chain" id="PRO_5020847240" evidence="2">
    <location>
        <begin position="27"/>
        <end position="502"/>
    </location>
</feature>
<dbReference type="SUPFAM" id="SSF56300">
    <property type="entry name" value="Metallo-dependent phosphatases"/>
    <property type="match status" value="1"/>
</dbReference>
<reference evidence="5 6" key="1">
    <citation type="submission" date="2019-03" db="EMBL/GenBank/DDBJ databases">
        <title>Genomic Encyclopedia of Type Strains, Phase IV (KMG-IV): sequencing the most valuable type-strain genomes for metagenomic binning, comparative biology and taxonomic classification.</title>
        <authorList>
            <person name="Goeker M."/>
        </authorList>
    </citation>
    <scope>NUCLEOTIDE SEQUENCE [LARGE SCALE GENOMIC DNA]</scope>
    <source>
        <strain evidence="5 6">DSM 102969</strain>
    </source>
</reference>
<dbReference type="InterPro" id="IPR036907">
    <property type="entry name" value="5'-Nucleotdase_C_sf"/>
</dbReference>
<proteinExistence type="inferred from homology"/>
<sequence>MGVIRKLVAAGLVGAAFAVSALPAAAATVDVTLLLVNDLYKMSGDKVRGGFARLAAVARAERAKGGNLLYVHAGDAISPSLMSGFDQGAHVIELLNVVPPDVFVPGNHEFDFGPEVFLKRVGESKFPWFAANIAGADGKPLPQLKGPEIRDLGGVKVGLVPLAADDSPQDGTTGDLKFASTVDTGLAVAKDLRAQGADLIVAVAHANRTQDKELYDSNAFDVILSGDDHDLALFFDGKKVLAESNEEANFVTAVDLKVDVEEKDGKRTVTWFPNFRIIDTATVTPDPETQKVVETYEAELSSELDVTIGRTDVELDSRKATVRGTEAAIGNLVADAMREAVGADVAIANGGGIRGNKVYAAGSDITRRDILTELPFGNRTVLLAMPGKDVQAAIENGLSQIEDAAGRFPQVSGMVVTYAPTAPKGARVKSITVGGAPLDPDKTYKVATNDYMAQGGDGYAVFKHAEVLIGDRVAKLLANDVMVHVKKVGTVTSKVEGRLVAQ</sequence>
<dbReference type="OrthoDB" id="9803927at2"/>
<dbReference type="EMBL" id="SNXY01000007">
    <property type="protein sequence ID" value="TDP84900.1"/>
    <property type="molecule type" value="Genomic_DNA"/>
</dbReference>
<dbReference type="Gene3D" id="3.60.21.10">
    <property type="match status" value="1"/>
</dbReference>
<evidence type="ECO:0000256" key="2">
    <source>
        <dbReference type="RuleBase" id="RU362119"/>
    </source>
</evidence>
<dbReference type="RefSeq" id="WP_126540795.1">
    <property type="nucleotide sequence ID" value="NZ_BSPM01000004.1"/>
</dbReference>
<evidence type="ECO:0000259" key="4">
    <source>
        <dbReference type="Pfam" id="PF02872"/>
    </source>
</evidence>
<dbReference type="SUPFAM" id="SSF55816">
    <property type="entry name" value="5'-nucleotidase (syn. UDP-sugar hydrolase), C-terminal domain"/>
    <property type="match status" value="1"/>
</dbReference>
<evidence type="ECO:0000256" key="1">
    <source>
        <dbReference type="ARBA" id="ARBA00022729"/>
    </source>
</evidence>
<dbReference type="GO" id="GO:0016787">
    <property type="term" value="F:hydrolase activity"/>
    <property type="evidence" value="ECO:0007669"/>
    <property type="project" value="UniProtKB-KW"/>
</dbReference>
<keyword evidence="2" id="KW-0378">Hydrolase</keyword>
<dbReference type="Pfam" id="PF00149">
    <property type="entry name" value="Metallophos"/>
    <property type="match status" value="1"/>
</dbReference>
<dbReference type="PRINTS" id="PR01607">
    <property type="entry name" value="APYRASEFAMLY"/>
</dbReference>
<dbReference type="GO" id="GO:0000166">
    <property type="term" value="F:nucleotide binding"/>
    <property type="evidence" value="ECO:0007669"/>
    <property type="project" value="UniProtKB-KW"/>
</dbReference>
<dbReference type="Gene3D" id="3.90.780.10">
    <property type="entry name" value="5'-Nucleotidase, C-terminal domain"/>
    <property type="match status" value="1"/>
</dbReference>
<protein>
    <submittedName>
        <fullName evidence="5">2',3'-cyclic-nucleotide 2'-phosphodiesterase (5'-nucleotidase family)</fullName>
    </submittedName>
</protein>
<dbReference type="GO" id="GO:0009166">
    <property type="term" value="P:nucleotide catabolic process"/>
    <property type="evidence" value="ECO:0007669"/>
    <property type="project" value="InterPro"/>
</dbReference>
<organism evidence="5 6">
    <name type="scientific">Oharaeibacter diazotrophicus</name>
    <dbReference type="NCBI Taxonomy" id="1920512"/>
    <lineage>
        <taxon>Bacteria</taxon>
        <taxon>Pseudomonadati</taxon>
        <taxon>Pseudomonadota</taxon>
        <taxon>Alphaproteobacteria</taxon>
        <taxon>Hyphomicrobiales</taxon>
        <taxon>Pleomorphomonadaceae</taxon>
        <taxon>Oharaeibacter</taxon>
    </lineage>
</organism>